<dbReference type="AlphaFoldDB" id="A0A371Q1N9"/>
<dbReference type="Proteomes" id="UP000262477">
    <property type="component" value="Unassembled WGS sequence"/>
</dbReference>
<comment type="caution">
    <text evidence="1">The sequence shown here is derived from an EMBL/GenBank/DDBJ whole genome shotgun (WGS) entry which is preliminary data.</text>
</comment>
<evidence type="ECO:0000313" key="2">
    <source>
        <dbReference type="Proteomes" id="UP000262477"/>
    </source>
</evidence>
<reference evidence="1 2" key="1">
    <citation type="submission" date="2018-08" db="EMBL/GenBank/DDBJ databases">
        <title>Streptomyces NEAU-D10 sp. nov., a novel Actinomycete isolated from soil.</title>
        <authorList>
            <person name="Jin L."/>
        </authorList>
    </citation>
    <scope>NUCLEOTIDE SEQUENCE [LARGE SCALE GENOMIC DNA]</scope>
    <source>
        <strain evidence="1 2">NEAU-D10</strain>
    </source>
</reference>
<dbReference type="RefSeq" id="WP_128508661.1">
    <property type="nucleotide sequence ID" value="NZ_QUAC01000158.1"/>
</dbReference>
<sequence length="184" mass="20704">MVLYRVLDQREGMPGGAALEHGRTYKVGEEPVAVSYQAEGESWRWVNRQTPVRRLDRQVSLLGLPPLVKAEIQRAMFPHTHAPTEGAAWPLSSQQQLTDHCRRQKVVSLADINFDGLPHRTATVAQLPLKHPQAVYFTREETKAAGFLQVQHFGVGWGPVAGHLHLTNVTQQSLRDYIAHRPTH</sequence>
<evidence type="ECO:0000313" key="1">
    <source>
        <dbReference type="EMBL" id="REK88635.1"/>
    </source>
</evidence>
<dbReference type="EMBL" id="QUAC01000158">
    <property type="protein sequence ID" value="REK88635.1"/>
    <property type="molecule type" value="Genomic_DNA"/>
</dbReference>
<protein>
    <submittedName>
        <fullName evidence="1">Uncharacterized protein</fullName>
    </submittedName>
</protein>
<gene>
    <name evidence="1" type="ORF">DY245_20365</name>
</gene>
<organism evidence="1 2">
    <name type="scientific">Streptomyces inhibens</name>
    <dbReference type="NCBI Taxonomy" id="2293571"/>
    <lineage>
        <taxon>Bacteria</taxon>
        <taxon>Bacillati</taxon>
        <taxon>Actinomycetota</taxon>
        <taxon>Actinomycetes</taxon>
        <taxon>Kitasatosporales</taxon>
        <taxon>Streptomycetaceae</taxon>
        <taxon>Streptomyces</taxon>
    </lineage>
</organism>
<accession>A0A371Q1N9</accession>
<dbReference type="OrthoDB" id="8421690at2"/>
<name>A0A371Q1N9_STRIH</name>
<proteinExistence type="predicted"/>
<keyword evidence="2" id="KW-1185">Reference proteome</keyword>